<sequence>MPDIDPAALSRPSVTLSTPPLSNKAIVVSAPGAQKITKSSQIIPARIDLEPLYTALKSTIPSDQWLVYKESTTQFLIGRLNQTEYSSRIDPILASPTGEKEHFHNQLIAAIYGNVTREMPDQGLAPGLAPTTSLSQDKALSRRPAMRANED</sequence>
<dbReference type="Proteomes" id="UP000838763">
    <property type="component" value="Unassembled WGS sequence"/>
</dbReference>
<gene>
    <name evidence="2" type="ORF">PPNO1_LOCUS4861</name>
</gene>
<dbReference type="GO" id="GO:0070461">
    <property type="term" value="C:SAGA-type complex"/>
    <property type="evidence" value="ECO:0007669"/>
    <property type="project" value="InterPro"/>
</dbReference>
<dbReference type="InterPro" id="IPR024738">
    <property type="entry name" value="Hfi1/Tada1"/>
</dbReference>
<reference evidence="2" key="1">
    <citation type="submission" date="2022-11" db="EMBL/GenBank/DDBJ databases">
        <authorList>
            <person name="Scott C."/>
            <person name="Bruce N."/>
        </authorList>
    </citation>
    <scope>NUCLEOTIDE SEQUENCE</scope>
</reference>
<dbReference type="AlphaFoldDB" id="A0A9P1MB97"/>
<organism evidence="2 3">
    <name type="scientific">Parascedosporium putredinis</name>
    <dbReference type="NCBI Taxonomy" id="1442378"/>
    <lineage>
        <taxon>Eukaryota</taxon>
        <taxon>Fungi</taxon>
        <taxon>Dikarya</taxon>
        <taxon>Ascomycota</taxon>
        <taxon>Pezizomycotina</taxon>
        <taxon>Sordariomycetes</taxon>
        <taxon>Hypocreomycetidae</taxon>
        <taxon>Microascales</taxon>
        <taxon>Microascaceae</taxon>
        <taxon>Parascedosporium</taxon>
    </lineage>
</organism>
<accession>A0A9P1MB97</accession>
<evidence type="ECO:0000313" key="2">
    <source>
        <dbReference type="EMBL" id="CAI4215140.1"/>
    </source>
</evidence>
<dbReference type="EMBL" id="CALLCH030000012">
    <property type="protein sequence ID" value="CAI4215140.1"/>
    <property type="molecule type" value="Genomic_DNA"/>
</dbReference>
<comment type="caution">
    <text evidence="2">The sequence shown here is derived from an EMBL/GenBank/DDBJ whole genome shotgun (WGS) entry which is preliminary data.</text>
</comment>
<protein>
    <submittedName>
        <fullName evidence="2">Uncharacterized protein</fullName>
    </submittedName>
</protein>
<name>A0A9P1MB97_9PEZI</name>
<dbReference type="Pfam" id="PF12767">
    <property type="entry name" value="SAGA-Tad1"/>
    <property type="match status" value="1"/>
</dbReference>
<feature type="region of interest" description="Disordered" evidence="1">
    <location>
        <begin position="122"/>
        <end position="151"/>
    </location>
</feature>
<evidence type="ECO:0000313" key="3">
    <source>
        <dbReference type="Proteomes" id="UP000838763"/>
    </source>
</evidence>
<proteinExistence type="predicted"/>
<evidence type="ECO:0000256" key="1">
    <source>
        <dbReference type="SAM" id="MobiDB-lite"/>
    </source>
</evidence>
<keyword evidence="3" id="KW-1185">Reference proteome</keyword>
<dbReference type="OrthoDB" id="10264870at2759"/>